<accession>A0ABU6STM1</accession>
<organism evidence="2 3">
    <name type="scientific">Stylosanthes scabra</name>
    <dbReference type="NCBI Taxonomy" id="79078"/>
    <lineage>
        <taxon>Eukaryota</taxon>
        <taxon>Viridiplantae</taxon>
        <taxon>Streptophyta</taxon>
        <taxon>Embryophyta</taxon>
        <taxon>Tracheophyta</taxon>
        <taxon>Spermatophyta</taxon>
        <taxon>Magnoliopsida</taxon>
        <taxon>eudicotyledons</taxon>
        <taxon>Gunneridae</taxon>
        <taxon>Pentapetalae</taxon>
        <taxon>rosids</taxon>
        <taxon>fabids</taxon>
        <taxon>Fabales</taxon>
        <taxon>Fabaceae</taxon>
        <taxon>Papilionoideae</taxon>
        <taxon>50 kb inversion clade</taxon>
        <taxon>dalbergioids sensu lato</taxon>
        <taxon>Dalbergieae</taxon>
        <taxon>Pterocarpus clade</taxon>
        <taxon>Stylosanthes</taxon>
    </lineage>
</organism>
<comment type="caution">
    <text evidence="2">The sequence shown here is derived from an EMBL/GenBank/DDBJ whole genome shotgun (WGS) entry which is preliminary data.</text>
</comment>
<evidence type="ECO:0000256" key="1">
    <source>
        <dbReference type="ARBA" id="ARBA00008842"/>
    </source>
</evidence>
<dbReference type="PANTHER" id="PTHR10972">
    <property type="entry name" value="OXYSTEROL-BINDING PROTEIN-RELATED"/>
    <property type="match status" value="1"/>
</dbReference>
<keyword evidence="3" id="KW-1185">Reference proteome</keyword>
<evidence type="ECO:0000313" key="3">
    <source>
        <dbReference type="Proteomes" id="UP001341840"/>
    </source>
</evidence>
<dbReference type="InterPro" id="IPR000648">
    <property type="entry name" value="Oxysterol-bd"/>
</dbReference>
<proteinExistence type="inferred from homology"/>
<sequence>MWWQETKIVLTKPVSMEKESDADSAYKAPSLMKRILSLFKNMRPGSDLTHFQVPPLFNMPKSQLQCFGEEVYATACDLLSRCNIGRTPIERFISVVAWSISTRRRLPAFGVVPYNPILGETHHVSSGNLNVLAEMVSHHPPVAALRGTNEKENIETICCAYVVAKFNGAGVEGEVHGKRQLKLHSHGETYEMNNPSFMVRFIPVSSSDWVGNVIIRCPESGLEAELCYSGQTLFKFRANRRSSIKGKIIDSASRKILYEINGNWDSIVTVKDTNNDEVKVIYDAKEVISGLQPPILKDPE</sequence>
<dbReference type="Proteomes" id="UP001341840">
    <property type="component" value="Unassembled WGS sequence"/>
</dbReference>
<dbReference type="Pfam" id="PF01237">
    <property type="entry name" value="Oxysterol_BP"/>
    <property type="match status" value="1"/>
</dbReference>
<dbReference type="EMBL" id="JASCZI010061946">
    <property type="protein sequence ID" value="MED6139792.1"/>
    <property type="molecule type" value="Genomic_DNA"/>
</dbReference>
<feature type="non-terminal residue" evidence="2">
    <location>
        <position position="300"/>
    </location>
</feature>
<dbReference type="InterPro" id="IPR037239">
    <property type="entry name" value="OSBP_sf"/>
</dbReference>
<comment type="similarity">
    <text evidence="1">Belongs to the OSBP family.</text>
</comment>
<evidence type="ECO:0008006" key="4">
    <source>
        <dbReference type="Google" id="ProtNLM"/>
    </source>
</evidence>
<reference evidence="2 3" key="1">
    <citation type="journal article" date="2023" name="Plants (Basel)">
        <title>Bridging the Gap: Combining Genomics and Transcriptomics Approaches to Understand Stylosanthes scabra, an Orphan Legume from the Brazilian Caatinga.</title>
        <authorList>
            <person name="Ferreira-Neto J.R.C."/>
            <person name="da Silva M.D."/>
            <person name="Binneck E."/>
            <person name="de Melo N.F."/>
            <person name="da Silva R.H."/>
            <person name="de Melo A.L.T.M."/>
            <person name="Pandolfi V."/>
            <person name="Bustamante F.O."/>
            <person name="Brasileiro-Vidal A.C."/>
            <person name="Benko-Iseppon A.M."/>
        </authorList>
    </citation>
    <scope>NUCLEOTIDE SEQUENCE [LARGE SCALE GENOMIC DNA]</scope>
    <source>
        <tissue evidence="2">Leaves</tissue>
    </source>
</reference>
<name>A0ABU6STM1_9FABA</name>
<dbReference type="PANTHER" id="PTHR10972:SF102">
    <property type="entry name" value="OXYSTEROL-BINDING PROTEIN"/>
    <property type="match status" value="1"/>
</dbReference>
<evidence type="ECO:0000313" key="2">
    <source>
        <dbReference type="EMBL" id="MED6139792.1"/>
    </source>
</evidence>
<dbReference type="SUPFAM" id="SSF144000">
    <property type="entry name" value="Oxysterol-binding protein-like"/>
    <property type="match status" value="1"/>
</dbReference>
<gene>
    <name evidence="2" type="ORF">PIB30_087297</name>
</gene>
<protein>
    <recommendedName>
        <fullName evidence="4">Oxysterol-binding protein</fullName>
    </recommendedName>
</protein>
<dbReference type="Gene3D" id="2.40.160.120">
    <property type="match status" value="1"/>
</dbReference>